<evidence type="ECO:0000313" key="2">
    <source>
        <dbReference type="Proteomes" id="UP000230002"/>
    </source>
</evidence>
<protein>
    <submittedName>
        <fullName evidence="1">Uncharacterized protein</fullName>
    </submittedName>
</protein>
<reference evidence="1 2" key="1">
    <citation type="journal article" date="2015" name="Sci. Rep.">
        <title>Chromosome-level genome map provides insights into diverse defense mechanisms in the medicinal fungus Ganoderma sinense.</title>
        <authorList>
            <person name="Zhu Y."/>
            <person name="Xu J."/>
            <person name="Sun C."/>
            <person name="Zhou S."/>
            <person name="Xu H."/>
            <person name="Nelson D.R."/>
            <person name="Qian J."/>
            <person name="Song J."/>
            <person name="Luo H."/>
            <person name="Xiang L."/>
            <person name="Li Y."/>
            <person name="Xu Z."/>
            <person name="Ji A."/>
            <person name="Wang L."/>
            <person name="Lu S."/>
            <person name="Hayward A."/>
            <person name="Sun W."/>
            <person name="Li X."/>
            <person name="Schwartz D.C."/>
            <person name="Wang Y."/>
            <person name="Chen S."/>
        </authorList>
    </citation>
    <scope>NUCLEOTIDE SEQUENCE [LARGE SCALE GENOMIC DNA]</scope>
    <source>
        <strain evidence="1 2">ZZ0214-1</strain>
    </source>
</reference>
<comment type="caution">
    <text evidence="1">The sequence shown here is derived from an EMBL/GenBank/DDBJ whole genome shotgun (WGS) entry which is preliminary data.</text>
</comment>
<sequence length="140" mass="15343">MPASTATHDLTLVLHNDTTHLVTVQVLRDNSALPGMTICMREGEDLTLMVMSGTLYRYAVERHVPVHIRKVEMSVKVWYDAKCRVSDIFDAPYSPYRCGCNQNIKVAEGINVAFKGWTATGSTANGPVNLTALLPTGSMS</sequence>
<organism evidence="1 2">
    <name type="scientific">Ganoderma sinense ZZ0214-1</name>
    <dbReference type="NCBI Taxonomy" id="1077348"/>
    <lineage>
        <taxon>Eukaryota</taxon>
        <taxon>Fungi</taxon>
        <taxon>Dikarya</taxon>
        <taxon>Basidiomycota</taxon>
        <taxon>Agaricomycotina</taxon>
        <taxon>Agaricomycetes</taxon>
        <taxon>Polyporales</taxon>
        <taxon>Polyporaceae</taxon>
        <taxon>Ganoderma</taxon>
    </lineage>
</organism>
<name>A0A2G8SCV8_9APHY</name>
<evidence type="ECO:0000313" key="1">
    <source>
        <dbReference type="EMBL" id="PIL31594.1"/>
    </source>
</evidence>
<dbReference type="EMBL" id="AYKW01000012">
    <property type="protein sequence ID" value="PIL31594.1"/>
    <property type="molecule type" value="Genomic_DNA"/>
</dbReference>
<keyword evidence="2" id="KW-1185">Reference proteome</keyword>
<proteinExistence type="predicted"/>
<dbReference type="Proteomes" id="UP000230002">
    <property type="component" value="Unassembled WGS sequence"/>
</dbReference>
<accession>A0A2G8SCV8</accession>
<dbReference type="AlphaFoldDB" id="A0A2G8SCV8"/>
<dbReference type="OrthoDB" id="3249150at2759"/>
<gene>
    <name evidence="1" type="ORF">GSI_06296</name>
</gene>